<dbReference type="Gene3D" id="3.40.50.300">
    <property type="entry name" value="P-loop containing nucleotide triphosphate hydrolases"/>
    <property type="match status" value="1"/>
</dbReference>
<accession>A0A2U1SSS9</accession>
<organism evidence="2 3">
    <name type="scientific">Methylosinus sporium</name>
    <dbReference type="NCBI Taxonomy" id="428"/>
    <lineage>
        <taxon>Bacteria</taxon>
        <taxon>Pseudomonadati</taxon>
        <taxon>Pseudomonadota</taxon>
        <taxon>Alphaproteobacteria</taxon>
        <taxon>Hyphomicrobiales</taxon>
        <taxon>Methylocystaceae</taxon>
        <taxon>Methylosinus</taxon>
    </lineage>
</organism>
<evidence type="ECO:0000313" key="2">
    <source>
        <dbReference type="EMBL" id="PWB94671.1"/>
    </source>
</evidence>
<dbReference type="EMBL" id="PUIV01000006">
    <property type="protein sequence ID" value="PWB94671.1"/>
    <property type="molecule type" value="Genomic_DNA"/>
</dbReference>
<protein>
    <submittedName>
        <fullName evidence="2">Terminase</fullName>
    </submittedName>
</protein>
<evidence type="ECO:0000313" key="3">
    <source>
        <dbReference type="Proteomes" id="UP000245137"/>
    </source>
</evidence>
<comment type="caution">
    <text evidence="2">The sequence shown here is derived from an EMBL/GenBank/DDBJ whole genome shotgun (WGS) entry which is preliminary data.</text>
</comment>
<dbReference type="InterPro" id="IPR005021">
    <property type="entry name" value="Terminase_largesu-like"/>
</dbReference>
<dbReference type="PANTHER" id="PTHR41287">
    <property type="match status" value="1"/>
</dbReference>
<keyword evidence="3" id="KW-1185">Reference proteome</keyword>
<name>A0A2U1SSS9_METSR</name>
<dbReference type="AlphaFoldDB" id="A0A2U1SSS9"/>
<evidence type="ECO:0000259" key="1">
    <source>
        <dbReference type="Pfam" id="PF03354"/>
    </source>
</evidence>
<dbReference type="PANTHER" id="PTHR41287:SF1">
    <property type="entry name" value="PROTEIN YMFN"/>
    <property type="match status" value="1"/>
</dbReference>
<reference evidence="2 3" key="1">
    <citation type="journal article" date="2018" name="Appl. Microbiol. Biotechnol.">
        <title>Co-cultivation of the strictly anaerobic methanogen Methanosarcina barkeri with aerobic methanotrophs in an oxygen-limited membrane bioreactor.</title>
        <authorList>
            <person name="In 't Zandt M.H."/>
            <person name="van den Bosch T.J.M."/>
            <person name="Rijkers R."/>
            <person name="van Kessel M.A.H.J."/>
            <person name="Jetten M.S.M."/>
            <person name="Welte C.U."/>
        </authorList>
    </citation>
    <scope>NUCLEOTIDE SEQUENCE [LARGE SCALE GENOMIC DNA]</scope>
    <source>
        <strain evidence="2 3">DSM 17706</strain>
    </source>
</reference>
<dbReference type="InterPro" id="IPR046461">
    <property type="entry name" value="TerL_ATPase"/>
</dbReference>
<gene>
    <name evidence="2" type="ORF">C5689_06300</name>
</gene>
<dbReference type="Proteomes" id="UP000245137">
    <property type="component" value="Unassembled WGS sequence"/>
</dbReference>
<sequence length="575" mass="63016">MIRTSTACPDWEQRLIEGRSLVPAMDLDEGEAARAARWFDRMRLPEVIGQPLIGEVVGDWYRDAVRALFGSYNKANNVRRIATVHMILPKKQGKTTLSGGTMLTALLMNKRPNARFGILGATQKISGEAYDSAAGMIEAEPKFKKFLKTTDHLKLIEHRLTGAYLEVTSFDTKVATGGKFAGCLVDELHVLGSVAAADRVIGQIRGARIAFPESFVWLITTQSEAPPAGIFAKELKYAREVRDGVITDPSYLPIIYEFPKHIQEDRNRPWENPELWRRVMPSLGSAVSRDVLEEQFRAEKHKGEADVRRWASQHLNIEIGIALGADSWVGAEFWPDAAEKALTLEKILSRCEVVVVGIDGGGADDLLSIYVIGRQRCDSQDVRRRKWFGWGHSWAFSDPVQGRGVVERRLSLEPQLSDFVEDGDLTIFTQPGAGVEGAVAIIKKIYDAGLLGGVGADPAGKVVASISDALELSEMTDSDGPLQVQSVSQGFLLQGAIGTCELELLSGRFIPADQRIMAWALGNAKAELKGSAQMIYKQAAGYAKIDPIMAMFDAIRLMSLNPEAPSGGFDEFAVV</sequence>
<proteinExistence type="predicted"/>
<dbReference type="InterPro" id="IPR027417">
    <property type="entry name" value="P-loop_NTPase"/>
</dbReference>
<feature type="domain" description="Terminase large subunit-like ATPase" evidence="1">
    <location>
        <begin position="64"/>
        <end position="239"/>
    </location>
</feature>
<dbReference type="Pfam" id="PF03354">
    <property type="entry name" value="TerL_ATPase"/>
    <property type="match status" value="1"/>
</dbReference>